<dbReference type="InterPro" id="IPR036291">
    <property type="entry name" value="NAD(P)-bd_dom_sf"/>
</dbReference>
<evidence type="ECO:0000313" key="12">
    <source>
        <dbReference type="EMBL" id="KKS45664.1"/>
    </source>
</evidence>
<evidence type="ECO:0000256" key="6">
    <source>
        <dbReference type="ARBA" id="ARBA00047473"/>
    </source>
</evidence>
<comment type="similarity">
    <text evidence="2 7">Belongs to the UDP-glucose/GDP-mannose dehydrogenase family.</text>
</comment>
<evidence type="ECO:0000256" key="2">
    <source>
        <dbReference type="ARBA" id="ARBA00006601"/>
    </source>
</evidence>
<dbReference type="PANTHER" id="PTHR43750">
    <property type="entry name" value="UDP-GLUCOSE 6-DEHYDROGENASE TUAD"/>
    <property type="match status" value="1"/>
</dbReference>
<gene>
    <name evidence="12" type="ORF">UV11_C0043G0007</name>
</gene>
<feature type="binding site" evidence="9">
    <location>
        <position position="196"/>
    </location>
    <ligand>
        <name>substrate</name>
    </ligand>
</feature>
<dbReference type="SUPFAM" id="SSF51735">
    <property type="entry name" value="NAD(P)-binding Rossmann-fold domains"/>
    <property type="match status" value="1"/>
</dbReference>
<dbReference type="InterPro" id="IPR008927">
    <property type="entry name" value="6-PGluconate_DH-like_C_sf"/>
</dbReference>
<evidence type="ECO:0000256" key="10">
    <source>
        <dbReference type="PIRSR" id="PIRSR500134-3"/>
    </source>
</evidence>
<evidence type="ECO:0000256" key="5">
    <source>
        <dbReference type="ARBA" id="ARBA00023027"/>
    </source>
</evidence>
<evidence type="ECO:0000256" key="4">
    <source>
        <dbReference type="ARBA" id="ARBA00023002"/>
    </source>
</evidence>
<proteinExistence type="inferred from homology"/>
<dbReference type="PIRSF" id="PIRSF500134">
    <property type="entry name" value="UDPglc_DH_bac"/>
    <property type="match status" value="1"/>
</dbReference>
<feature type="binding site" evidence="9">
    <location>
        <position position="311"/>
    </location>
    <ligand>
        <name>substrate</name>
    </ligand>
</feature>
<dbReference type="PATRIC" id="fig|1618659.3.peg.993"/>
<comment type="caution">
    <text evidence="12">The sequence shown here is derived from an EMBL/GenBank/DDBJ whole genome shotgun (WGS) entry which is preliminary data.</text>
</comment>
<organism evidence="12 13">
    <name type="scientific">Candidatus Giovannonibacteria bacterium GW2011_GWF2_42_19</name>
    <dbReference type="NCBI Taxonomy" id="1618659"/>
    <lineage>
        <taxon>Bacteria</taxon>
        <taxon>Candidatus Giovannoniibacteriota</taxon>
    </lineage>
</organism>
<dbReference type="SUPFAM" id="SSF48179">
    <property type="entry name" value="6-phosphogluconate dehydrogenase C-terminal domain-like"/>
    <property type="match status" value="1"/>
</dbReference>
<dbReference type="NCBIfam" id="TIGR03026">
    <property type="entry name" value="NDP-sugDHase"/>
    <property type="match status" value="1"/>
</dbReference>
<feature type="binding site" evidence="10">
    <location>
        <position position="16"/>
    </location>
    <ligand>
        <name>NAD(+)</name>
        <dbReference type="ChEBI" id="CHEBI:57540"/>
    </ligand>
</feature>
<evidence type="ECO:0000256" key="3">
    <source>
        <dbReference type="ARBA" id="ARBA00012954"/>
    </source>
</evidence>
<feature type="binding site" evidence="10">
    <location>
        <position position="70"/>
    </location>
    <ligand>
        <name>NAD(+)</name>
        <dbReference type="ChEBI" id="CHEBI:57540"/>
    </ligand>
</feature>
<dbReference type="Pfam" id="PF00984">
    <property type="entry name" value="UDPG_MGDP_dh"/>
    <property type="match status" value="1"/>
</dbReference>
<keyword evidence="4 7" id="KW-0560">Oxidoreductase</keyword>
<dbReference type="EMBL" id="LCDF01000043">
    <property type="protein sequence ID" value="KKS45664.1"/>
    <property type="molecule type" value="Genomic_DNA"/>
</dbReference>
<dbReference type="AlphaFoldDB" id="A0A0G0ZAK1"/>
<comment type="catalytic activity">
    <reaction evidence="6 7">
        <text>UDP-alpha-D-glucose + 2 NAD(+) + H2O = UDP-alpha-D-glucuronate + 2 NADH + 3 H(+)</text>
        <dbReference type="Rhea" id="RHEA:23596"/>
        <dbReference type="ChEBI" id="CHEBI:15377"/>
        <dbReference type="ChEBI" id="CHEBI:15378"/>
        <dbReference type="ChEBI" id="CHEBI:57540"/>
        <dbReference type="ChEBI" id="CHEBI:57945"/>
        <dbReference type="ChEBI" id="CHEBI:58052"/>
        <dbReference type="ChEBI" id="CHEBI:58885"/>
        <dbReference type="EC" id="1.1.1.22"/>
    </reaction>
</comment>
<dbReference type="Proteomes" id="UP000034036">
    <property type="component" value="Unassembled WGS sequence"/>
</dbReference>
<evidence type="ECO:0000256" key="9">
    <source>
        <dbReference type="PIRSR" id="PIRSR500134-2"/>
    </source>
</evidence>
<feature type="active site" description="Nucleophile" evidence="8">
    <location>
        <position position="253"/>
    </location>
</feature>
<feature type="binding site" evidence="9">
    <location>
        <position position="250"/>
    </location>
    <ligand>
        <name>substrate</name>
    </ligand>
</feature>
<accession>A0A0G0ZAK1</accession>
<dbReference type="PIRSF" id="PIRSF000124">
    <property type="entry name" value="UDPglc_GDPman_dh"/>
    <property type="match status" value="1"/>
</dbReference>
<evidence type="ECO:0000313" key="13">
    <source>
        <dbReference type="Proteomes" id="UP000034036"/>
    </source>
</evidence>
<dbReference type="InterPro" id="IPR028357">
    <property type="entry name" value="UDPglc_DH_bac"/>
</dbReference>
<dbReference type="InterPro" id="IPR036220">
    <property type="entry name" value="UDP-Glc/GDP-Man_DH_C_sf"/>
</dbReference>
<comment type="pathway">
    <text evidence="1">Nucleotide-sugar biosynthesis; UDP-alpha-D-glucuronate biosynthesis; UDP-alpha-D-glucuronate from UDP-alpha-D-glucose: step 1/1.</text>
</comment>
<name>A0A0G0ZAK1_9BACT</name>
<evidence type="ECO:0000259" key="11">
    <source>
        <dbReference type="SMART" id="SM00984"/>
    </source>
</evidence>
<dbReference type="InterPro" id="IPR014026">
    <property type="entry name" value="UDP-Glc/GDP-Man_DH_dimer"/>
</dbReference>
<dbReference type="Gene3D" id="1.20.5.100">
    <property type="entry name" value="Cytochrome c1, transmembrane anchor, C-terminal"/>
    <property type="match status" value="1"/>
</dbReference>
<dbReference type="UniPathway" id="UPA00038">
    <property type="reaction ID" value="UER00491"/>
</dbReference>
<dbReference type="GO" id="GO:0051287">
    <property type="term" value="F:NAD binding"/>
    <property type="evidence" value="ECO:0007669"/>
    <property type="project" value="InterPro"/>
</dbReference>
<dbReference type="SUPFAM" id="SSF52413">
    <property type="entry name" value="UDP-glucose/GDP-mannose dehydrogenase C-terminal domain"/>
    <property type="match status" value="1"/>
</dbReference>
<dbReference type="InterPro" id="IPR017476">
    <property type="entry name" value="UDP-Glc/GDP-Man"/>
</dbReference>
<dbReference type="SMART" id="SM00984">
    <property type="entry name" value="UDPG_MGDP_dh_C"/>
    <property type="match status" value="1"/>
</dbReference>
<sequence length="423" mass="46379">MMAAYASRGNQVIGVDTNDKIIEELNAGHSHLKETGLNELLKKHKKQISATRDINHAVLNSDITFIIVPTPSINGGSFTNKHVLEACKNVAETLKKKNKYHLVIVSSTVMPGSSFEIVSQLEKFSGKKCGKDFGFCYNPEFIALGSIIRDLLNPDFILIGELDKKDGDILEKFYKKTVGRQVKISRMNPTNAEITKIALNSFVTMKISFANLLAEICDKIPGGNVDDVTRALGNDSRIGHKYLKGGLGFGGPCFPRDNKAFANLAANLNLPSPLALANHKFNGSLGDLLKNRILEKHIGDAPIGILGLTYKPGTDVIEESQGLLLAQNLIKHGKKVIVFDPAGMENARRQLGNTAVFASSAAECIKKSKTVILATPWKAFSKIDPLLFKKGIKPKYLLDCWRILDPIKFEKVCNFNGLGIHKI</sequence>
<dbReference type="InterPro" id="IPR014027">
    <property type="entry name" value="UDP-Glc/GDP-Man_DH_C"/>
</dbReference>
<dbReference type="GO" id="GO:0006065">
    <property type="term" value="P:UDP-glucuronate biosynthetic process"/>
    <property type="evidence" value="ECO:0007669"/>
    <property type="project" value="UniProtKB-UniPathway"/>
</dbReference>
<dbReference type="Pfam" id="PF03721">
    <property type="entry name" value="UDPG_MGDP_dh_N"/>
    <property type="match status" value="1"/>
</dbReference>
<feature type="binding site" evidence="9">
    <location>
        <begin position="242"/>
        <end position="246"/>
    </location>
    <ligand>
        <name>substrate</name>
    </ligand>
</feature>
<keyword evidence="5 7" id="KW-0520">NAD</keyword>
<reference evidence="12 13" key="1">
    <citation type="journal article" date="2015" name="Nature">
        <title>rRNA introns, odd ribosomes, and small enigmatic genomes across a large radiation of phyla.</title>
        <authorList>
            <person name="Brown C.T."/>
            <person name="Hug L.A."/>
            <person name="Thomas B.C."/>
            <person name="Sharon I."/>
            <person name="Castelle C.J."/>
            <person name="Singh A."/>
            <person name="Wilkins M.J."/>
            <person name="Williams K.H."/>
            <person name="Banfield J.F."/>
        </authorList>
    </citation>
    <scope>NUCLEOTIDE SEQUENCE [LARGE SCALE GENOMIC DNA]</scope>
</reference>
<dbReference type="Pfam" id="PF03720">
    <property type="entry name" value="UDPG_MGDP_dh_C"/>
    <property type="match status" value="1"/>
</dbReference>
<dbReference type="Gene3D" id="3.40.50.720">
    <property type="entry name" value="NAD(P)-binding Rossmann-like Domain"/>
    <property type="match status" value="2"/>
</dbReference>
<dbReference type="GO" id="GO:0000271">
    <property type="term" value="P:polysaccharide biosynthetic process"/>
    <property type="evidence" value="ECO:0007669"/>
    <property type="project" value="InterPro"/>
</dbReference>
<evidence type="ECO:0000256" key="1">
    <source>
        <dbReference type="ARBA" id="ARBA00004701"/>
    </source>
</evidence>
<dbReference type="STRING" id="1618659.UV11_C0043G0007"/>
<evidence type="ECO:0000256" key="7">
    <source>
        <dbReference type="PIRNR" id="PIRNR000124"/>
    </source>
</evidence>
<dbReference type="InterPro" id="IPR001732">
    <property type="entry name" value="UDP-Glc/GDP-Man_DH_N"/>
</dbReference>
<protein>
    <recommendedName>
        <fullName evidence="3 7">UDP-glucose 6-dehydrogenase</fullName>
        <ecNumber evidence="3 7">1.1.1.22</ecNumber>
    </recommendedName>
</protein>
<evidence type="ECO:0000256" key="8">
    <source>
        <dbReference type="PIRSR" id="PIRSR500134-1"/>
    </source>
</evidence>
<dbReference type="GO" id="GO:0003979">
    <property type="term" value="F:UDP-glucose 6-dehydrogenase activity"/>
    <property type="evidence" value="ECO:0007669"/>
    <property type="project" value="UniProtKB-EC"/>
</dbReference>
<dbReference type="EC" id="1.1.1.22" evidence="3 7"/>
<feature type="domain" description="UDP-glucose/GDP-mannose dehydrogenase C-terminal" evidence="11">
    <location>
        <begin position="304"/>
        <end position="406"/>
    </location>
</feature>
<feature type="binding site" evidence="10">
    <location>
        <position position="108"/>
    </location>
    <ligand>
        <name>NAD(+)</name>
        <dbReference type="ChEBI" id="CHEBI:57540"/>
    </ligand>
</feature>
<dbReference type="PANTHER" id="PTHR43750:SF3">
    <property type="entry name" value="UDP-GLUCOSE 6-DEHYDROGENASE TUAD"/>
    <property type="match status" value="1"/>
</dbReference>